<evidence type="ECO:0000256" key="9">
    <source>
        <dbReference type="ARBA" id="ARBA00032931"/>
    </source>
</evidence>
<evidence type="ECO:0000256" key="4">
    <source>
        <dbReference type="ARBA" id="ARBA00020367"/>
    </source>
</evidence>
<dbReference type="InterPro" id="IPR004733">
    <property type="entry name" value="PurM_cligase"/>
</dbReference>
<dbReference type="InterPro" id="IPR036676">
    <property type="entry name" value="PurM-like_C_sf"/>
</dbReference>
<dbReference type="InterPro" id="IPR010918">
    <property type="entry name" value="PurM-like_C_dom"/>
</dbReference>
<reference evidence="15" key="1">
    <citation type="submission" date="2020-07" db="EMBL/GenBank/DDBJ databases">
        <title>Huge and variable diversity of episymbiotic CPR bacteria and DPANN archaea in groundwater ecosystems.</title>
        <authorList>
            <person name="He C.Y."/>
            <person name="Keren R."/>
            <person name="Whittaker M."/>
            <person name="Farag I.F."/>
            <person name="Doudna J."/>
            <person name="Cate J.H.D."/>
            <person name="Banfield J.F."/>
        </authorList>
    </citation>
    <scope>NUCLEOTIDE SEQUENCE</scope>
    <source>
        <strain evidence="15">NC_groundwater_1482_Ag_S-0.65um_47_24</strain>
    </source>
</reference>
<evidence type="ECO:0000259" key="13">
    <source>
        <dbReference type="Pfam" id="PF00586"/>
    </source>
</evidence>
<dbReference type="AlphaFoldDB" id="A0A933LRF4"/>
<keyword evidence="5 12" id="KW-0436">Ligase</keyword>
<keyword evidence="6 12" id="KW-0547">Nucleotide-binding</keyword>
<dbReference type="Gene3D" id="3.30.1330.10">
    <property type="entry name" value="PurM-like, N-terminal domain"/>
    <property type="match status" value="1"/>
</dbReference>
<name>A0A933LRF4_UNCTE</name>
<comment type="similarity">
    <text evidence="2 12">Belongs to the AIR synthase family.</text>
</comment>
<dbReference type="InterPro" id="IPR036921">
    <property type="entry name" value="PurM-like_N_sf"/>
</dbReference>
<dbReference type="Gene3D" id="3.90.650.10">
    <property type="entry name" value="PurM-like C-terminal domain"/>
    <property type="match status" value="1"/>
</dbReference>
<dbReference type="EC" id="6.3.3.1" evidence="3 12"/>
<dbReference type="PANTHER" id="PTHR10520">
    <property type="entry name" value="TRIFUNCTIONAL PURINE BIOSYNTHETIC PROTEIN ADENOSINE-3-RELATED"/>
    <property type="match status" value="1"/>
</dbReference>
<keyword evidence="12" id="KW-0658">Purine biosynthesis</keyword>
<accession>A0A933LRF4</accession>
<evidence type="ECO:0000256" key="7">
    <source>
        <dbReference type="ARBA" id="ARBA00022840"/>
    </source>
</evidence>
<evidence type="ECO:0000256" key="6">
    <source>
        <dbReference type="ARBA" id="ARBA00022741"/>
    </source>
</evidence>
<dbReference type="Pfam" id="PF02769">
    <property type="entry name" value="AIRS_C"/>
    <property type="match status" value="1"/>
</dbReference>
<evidence type="ECO:0000256" key="5">
    <source>
        <dbReference type="ARBA" id="ARBA00022598"/>
    </source>
</evidence>
<evidence type="ECO:0000256" key="3">
    <source>
        <dbReference type="ARBA" id="ARBA00013047"/>
    </source>
</evidence>
<evidence type="ECO:0000256" key="10">
    <source>
        <dbReference type="ARBA" id="ARBA00033093"/>
    </source>
</evidence>
<dbReference type="EMBL" id="JACQWF010000359">
    <property type="protein sequence ID" value="MBI4596326.1"/>
    <property type="molecule type" value="Genomic_DNA"/>
</dbReference>
<sequence length="364" mass="39914">MSGNIEDKISYGHAGVDTVAEEEGLKKLVTRLKGTVRLSDNAVMLDFGYFANVLDLGNNLGLAISTDGVGTKIIVAQMMEKYDTIGIDCIAMNVNDILCVGAKPISMVDYIAVQSPDTHLLEEIAKGLYEGAKISKISIPAGEIAQIKEMIKSEKEGMGFDLVGTAVGLVPLDRIIIGQNIQDNDVLIGLRSNGIHSNGLTLARKALFEKGRRDVRTYDAKLGKTLGEELLEPTHIYVPEIMAMINRGIKLKALIHVTSDGFLNLLRVTSPCSYRITNLPEPHPIFKLIQEAGKVSDEEMFRVYNMGIGFCLVVPESEASAVLDICKKFNVEGYKIGYSVNDGKKEVIIEEKKLIGKDDKFHRL</sequence>
<evidence type="ECO:0000259" key="14">
    <source>
        <dbReference type="Pfam" id="PF02769"/>
    </source>
</evidence>
<evidence type="ECO:0000256" key="8">
    <source>
        <dbReference type="ARBA" id="ARBA00031908"/>
    </source>
</evidence>
<evidence type="ECO:0000256" key="1">
    <source>
        <dbReference type="ARBA" id="ARBA00004686"/>
    </source>
</evidence>
<dbReference type="NCBIfam" id="TIGR00878">
    <property type="entry name" value="purM"/>
    <property type="match status" value="1"/>
</dbReference>
<comment type="subcellular location">
    <subcellularLocation>
        <location evidence="12">Cytoplasm</location>
    </subcellularLocation>
</comment>
<evidence type="ECO:0000313" key="15">
    <source>
        <dbReference type="EMBL" id="MBI4596326.1"/>
    </source>
</evidence>
<keyword evidence="7 12" id="KW-0067">ATP-binding</keyword>
<dbReference type="GO" id="GO:0004641">
    <property type="term" value="F:phosphoribosylformylglycinamidine cyclo-ligase activity"/>
    <property type="evidence" value="ECO:0007669"/>
    <property type="project" value="UniProtKB-UniRule"/>
</dbReference>
<protein>
    <recommendedName>
        <fullName evidence="4 12">Phosphoribosylformylglycinamidine cyclo-ligase</fullName>
        <ecNumber evidence="3 12">6.3.3.1</ecNumber>
    </recommendedName>
    <alternativeName>
        <fullName evidence="9 12">AIR synthase</fullName>
    </alternativeName>
    <alternativeName>
        <fullName evidence="10 12">AIRS</fullName>
    </alternativeName>
    <alternativeName>
        <fullName evidence="8 12">Phosphoribosyl-aminoimidazole synthetase</fullName>
    </alternativeName>
</protein>
<dbReference type="GO" id="GO:0004637">
    <property type="term" value="F:phosphoribosylamine-glycine ligase activity"/>
    <property type="evidence" value="ECO:0007669"/>
    <property type="project" value="TreeGrafter"/>
</dbReference>
<feature type="domain" description="PurM-like C-terminal" evidence="14">
    <location>
        <begin position="183"/>
        <end position="349"/>
    </location>
</feature>
<evidence type="ECO:0000256" key="11">
    <source>
        <dbReference type="ARBA" id="ARBA00049057"/>
    </source>
</evidence>
<dbReference type="InterPro" id="IPR016188">
    <property type="entry name" value="PurM-like_N"/>
</dbReference>
<dbReference type="CDD" id="cd02196">
    <property type="entry name" value="PurM"/>
    <property type="match status" value="1"/>
</dbReference>
<keyword evidence="12" id="KW-0963">Cytoplasm</keyword>
<comment type="caution">
    <text evidence="15">The sequence shown here is derived from an EMBL/GenBank/DDBJ whole genome shotgun (WGS) entry which is preliminary data.</text>
</comment>
<feature type="domain" description="PurM-like N-terminal" evidence="13">
    <location>
        <begin position="51"/>
        <end position="170"/>
    </location>
</feature>
<dbReference type="GO" id="GO:0046084">
    <property type="term" value="P:adenine biosynthetic process"/>
    <property type="evidence" value="ECO:0007669"/>
    <property type="project" value="TreeGrafter"/>
</dbReference>
<dbReference type="SUPFAM" id="SSF55326">
    <property type="entry name" value="PurM N-terminal domain-like"/>
    <property type="match status" value="1"/>
</dbReference>
<proteinExistence type="inferred from homology"/>
<evidence type="ECO:0000313" key="16">
    <source>
        <dbReference type="Proteomes" id="UP000772181"/>
    </source>
</evidence>
<dbReference type="GO" id="GO:0006189">
    <property type="term" value="P:'de novo' IMP biosynthetic process"/>
    <property type="evidence" value="ECO:0007669"/>
    <property type="project" value="UniProtKB-UniRule"/>
</dbReference>
<dbReference type="SUPFAM" id="SSF56042">
    <property type="entry name" value="PurM C-terminal domain-like"/>
    <property type="match status" value="1"/>
</dbReference>
<dbReference type="Proteomes" id="UP000772181">
    <property type="component" value="Unassembled WGS sequence"/>
</dbReference>
<gene>
    <name evidence="12 15" type="primary">purM</name>
    <name evidence="15" type="ORF">HY730_08130</name>
</gene>
<dbReference type="Pfam" id="PF00586">
    <property type="entry name" value="AIRS"/>
    <property type="match status" value="1"/>
</dbReference>
<dbReference type="GO" id="GO:0005524">
    <property type="term" value="F:ATP binding"/>
    <property type="evidence" value="ECO:0007669"/>
    <property type="project" value="UniProtKB-KW"/>
</dbReference>
<dbReference type="PANTHER" id="PTHR10520:SF12">
    <property type="entry name" value="TRIFUNCTIONAL PURINE BIOSYNTHETIC PROTEIN ADENOSINE-3"/>
    <property type="match status" value="1"/>
</dbReference>
<comment type="catalytic activity">
    <reaction evidence="11 12">
        <text>2-formamido-N(1)-(5-O-phospho-beta-D-ribosyl)acetamidine + ATP = 5-amino-1-(5-phospho-beta-D-ribosyl)imidazole + ADP + phosphate + H(+)</text>
        <dbReference type="Rhea" id="RHEA:23032"/>
        <dbReference type="ChEBI" id="CHEBI:15378"/>
        <dbReference type="ChEBI" id="CHEBI:30616"/>
        <dbReference type="ChEBI" id="CHEBI:43474"/>
        <dbReference type="ChEBI" id="CHEBI:137981"/>
        <dbReference type="ChEBI" id="CHEBI:147287"/>
        <dbReference type="ChEBI" id="CHEBI:456216"/>
        <dbReference type="EC" id="6.3.3.1"/>
    </reaction>
</comment>
<evidence type="ECO:0000256" key="12">
    <source>
        <dbReference type="HAMAP-Rule" id="MF_00741"/>
    </source>
</evidence>
<dbReference type="HAMAP" id="MF_00741">
    <property type="entry name" value="AIRS"/>
    <property type="match status" value="1"/>
</dbReference>
<organism evidence="15 16">
    <name type="scientific">Tectimicrobiota bacterium</name>
    <dbReference type="NCBI Taxonomy" id="2528274"/>
    <lineage>
        <taxon>Bacteria</taxon>
        <taxon>Pseudomonadati</taxon>
        <taxon>Nitrospinota/Tectimicrobiota group</taxon>
        <taxon>Candidatus Tectimicrobiota</taxon>
    </lineage>
</organism>
<dbReference type="GO" id="GO:0005829">
    <property type="term" value="C:cytosol"/>
    <property type="evidence" value="ECO:0007669"/>
    <property type="project" value="TreeGrafter"/>
</dbReference>
<evidence type="ECO:0000256" key="2">
    <source>
        <dbReference type="ARBA" id="ARBA00010280"/>
    </source>
</evidence>
<comment type="pathway">
    <text evidence="1 12">Purine metabolism; IMP biosynthesis via de novo pathway; 5-amino-1-(5-phospho-D-ribosyl)imidazole from N(2)-formyl-N(1)-(5-phospho-D-ribosyl)glycinamide: step 2/2.</text>
</comment>